<accession>A0A1W2BHH8</accession>
<evidence type="ECO:0000313" key="3">
    <source>
        <dbReference type="Proteomes" id="UP000192330"/>
    </source>
</evidence>
<evidence type="ECO:0000256" key="1">
    <source>
        <dbReference type="SAM" id="MobiDB-lite"/>
    </source>
</evidence>
<sequence length="598" mass="66710">MLPQRLRVAPRRGIFAPMSEQDNGTYPGGFPAILRQMDGRRKPLAFGRDEALPPLDTDLTVLLERVVLDPASDPDEQTPLNSSHQRKRREIRAELAGASELCALNGLLVAHLRKRAQPGHTAALFHRLWAEHADHLLAGLDLRWLVSSITTFGDHGLTDAQRQTGQAMTVLFGTMKLYETERLYSGFAPGRPFKLSGRTSEALPMQMDAYSMAYGGLDVNMLGRLWQDADRDAVIRPLAHHLLDQLIADERTVFRRLAMMRHRLDRRRRQKSEAKSAPPPAPAQSRGLAANTPRWGLVSTVKGPLRQIARFAAHHIELRADRIDLYLDDPDPAKIAALSHPRLNMIACDDVWWHATGKERPPQHQLRQAHNATLSYRASDLDWLGHIDMDEFLLTNAPVAATLGDADKTFGQVRMLPAEVLSSPDGAIRHFKLTREAAGQPVAAAEEIYPTFGMHLRDGFISHTTGKVFARTGIEDARMGVHSLKVRGARLASTGPLPGIFVGHLHAPDWAHFRAHLEFRRAKGSYRERPDSTRLGMAPLLDFLRDESGEDGVRRMFDELCLDTPDLRARLASHNMLLIHNLDLDAAVARVFGDLPDG</sequence>
<organism evidence="2 3">
    <name type="scientific">Primorskyibacter flagellatus</name>
    <dbReference type="NCBI Taxonomy" id="1387277"/>
    <lineage>
        <taxon>Bacteria</taxon>
        <taxon>Pseudomonadati</taxon>
        <taxon>Pseudomonadota</taxon>
        <taxon>Alphaproteobacteria</taxon>
        <taxon>Rhodobacterales</taxon>
        <taxon>Roseobacteraceae</taxon>
        <taxon>Primorskyibacter</taxon>
    </lineage>
</organism>
<gene>
    <name evidence="2" type="ORF">SAMN06295998_10446</name>
</gene>
<name>A0A1W2BHH8_9RHOB</name>
<dbReference type="Pfam" id="PF13704">
    <property type="entry name" value="Glyco_tranf_2_4"/>
    <property type="match status" value="1"/>
</dbReference>
<dbReference type="AlphaFoldDB" id="A0A1W2BHH8"/>
<proteinExistence type="predicted"/>
<dbReference type="Proteomes" id="UP000192330">
    <property type="component" value="Unassembled WGS sequence"/>
</dbReference>
<evidence type="ECO:0000313" key="2">
    <source>
        <dbReference type="EMBL" id="SMC72399.1"/>
    </source>
</evidence>
<dbReference type="GO" id="GO:0016740">
    <property type="term" value="F:transferase activity"/>
    <property type="evidence" value="ECO:0007669"/>
    <property type="project" value="UniProtKB-KW"/>
</dbReference>
<feature type="region of interest" description="Disordered" evidence="1">
    <location>
        <begin position="264"/>
        <end position="289"/>
    </location>
</feature>
<keyword evidence="3" id="KW-1185">Reference proteome</keyword>
<dbReference type="EMBL" id="FWYD01000004">
    <property type="protein sequence ID" value="SMC72399.1"/>
    <property type="molecule type" value="Genomic_DNA"/>
</dbReference>
<protein>
    <submittedName>
        <fullName evidence="2">Glycosyl transferase family 2</fullName>
    </submittedName>
</protein>
<reference evidence="2 3" key="1">
    <citation type="submission" date="2017-04" db="EMBL/GenBank/DDBJ databases">
        <authorList>
            <person name="Afonso C.L."/>
            <person name="Miller P.J."/>
            <person name="Scott M.A."/>
            <person name="Spackman E."/>
            <person name="Goraichik I."/>
            <person name="Dimitrov K.M."/>
            <person name="Suarez D.L."/>
            <person name="Swayne D.E."/>
        </authorList>
    </citation>
    <scope>NUCLEOTIDE SEQUENCE [LARGE SCALE GENOMIC DNA]</scope>
    <source>
        <strain evidence="2 3">CGMCC 1.12644</strain>
    </source>
</reference>
<dbReference type="STRING" id="1387277.SAMN06295998_10446"/>
<keyword evidence="2" id="KW-0808">Transferase</keyword>